<dbReference type="InterPro" id="IPR001525">
    <property type="entry name" value="C5_MeTfrase"/>
</dbReference>
<dbReference type="GO" id="GO:0008094">
    <property type="term" value="F:ATP-dependent activity, acting on DNA"/>
    <property type="evidence" value="ECO:0007669"/>
    <property type="project" value="TreeGrafter"/>
</dbReference>
<feature type="active site" evidence="9">
    <location>
        <position position="181"/>
    </location>
</feature>
<dbReference type="GO" id="GO:0032259">
    <property type="term" value="P:methylation"/>
    <property type="evidence" value="ECO:0007669"/>
    <property type="project" value="UniProtKB-KW"/>
</dbReference>
<dbReference type="InterPro" id="IPR038718">
    <property type="entry name" value="SNF2-like_sf"/>
</dbReference>
<dbReference type="InterPro" id="IPR001650">
    <property type="entry name" value="Helicase_C-like"/>
</dbReference>
<dbReference type="InterPro" id="IPR017907">
    <property type="entry name" value="Znf_RING_CS"/>
</dbReference>
<evidence type="ECO:0000256" key="7">
    <source>
        <dbReference type="ARBA" id="ARBA00022833"/>
    </source>
</evidence>
<evidence type="ECO:0000259" key="11">
    <source>
        <dbReference type="PROSITE" id="PS51194"/>
    </source>
</evidence>
<name>A0A6A6XXW4_9PLEO</name>
<evidence type="ECO:0000256" key="3">
    <source>
        <dbReference type="ARBA" id="ARBA00022723"/>
    </source>
</evidence>
<feature type="domain" description="Helicase C-terminal" evidence="11">
    <location>
        <begin position="1781"/>
        <end position="1934"/>
    </location>
</feature>
<reference evidence="12" key="1">
    <citation type="journal article" date="2020" name="Stud. Mycol.">
        <title>101 Dothideomycetes genomes: a test case for predicting lifestyles and emergence of pathogens.</title>
        <authorList>
            <person name="Haridas S."/>
            <person name="Albert R."/>
            <person name="Binder M."/>
            <person name="Bloem J."/>
            <person name="Labutti K."/>
            <person name="Salamov A."/>
            <person name="Andreopoulos B."/>
            <person name="Baker S."/>
            <person name="Barry K."/>
            <person name="Bills G."/>
            <person name="Bluhm B."/>
            <person name="Cannon C."/>
            <person name="Castanera R."/>
            <person name="Culley D."/>
            <person name="Daum C."/>
            <person name="Ezra D."/>
            <person name="Gonzalez J."/>
            <person name="Henrissat B."/>
            <person name="Kuo A."/>
            <person name="Liang C."/>
            <person name="Lipzen A."/>
            <person name="Lutzoni F."/>
            <person name="Magnuson J."/>
            <person name="Mondo S."/>
            <person name="Nolan M."/>
            <person name="Ohm R."/>
            <person name="Pangilinan J."/>
            <person name="Park H.-J."/>
            <person name="Ramirez L."/>
            <person name="Alfaro M."/>
            <person name="Sun H."/>
            <person name="Tritt A."/>
            <person name="Yoshinaga Y."/>
            <person name="Zwiers L.-H."/>
            <person name="Turgeon B."/>
            <person name="Goodwin S."/>
            <person name="Spatafora J."/>
            <person name="Crous P."/>
            <person name="Grigoriev I."/>
        </authorList>
    </citation>
    <scope>NUCLEOTIDE SEQUENCE</scope>
    <source>
        <strain evidence="12">CBS 109.77</strain>
    </source>
</reference>
<feature type="compositionally biased region" description="Basic residues" evidence="10">
    <location>
        <begin position="1520"/>
        <end position="1533"/>
    </location>
</feature>
<evidence type="ECO:0000256" key="4">
    <source>
        <dbReference type="ARBA" id="ARBA00022741"/>
    </source>
</evidence>
<dbReference type="InterPro" id="IPR000330">
    <property type="entry name" value="SNF2_N"/>
</dbReference>
<evidence type="ECO:0000256" key="1">
    <source>
        <dbReference type="ARBA" id="ARBA00022603"/>
    </source>
</evidence>
<keyword evidence="7" id="KW-0862">Zinc</keyword>
<dbReference type="OrthoDB" id="423221at2759"/>
<evidence type="ECO:0000256" key="8">
    <source>
        <dbReference type="ARBA" id="ARBA00022840"/>
    </source>
</evidence>
<proteinExistence type="inferred from homology"/>
<evidence type="ECO:0000256" key="10">
    <source>
        <dbReference type="SAM" id="MobiDB-lite"/>
    </source>
</evidence>
<dbReference type="Pfam" id="PF00271">
    <property type="entry name" value="Helicase_C"/>
    <property type="match status" value="1"/>
</dbReference>
<keyword evidence="2 9" id="KW-0808">Transferase</keyword>
<dbReference type="Proteomes" id="UP000799757">
    <property type="component" value="Unassembled WGS sequence"/>
</dbReference>
<dbReference type="SMART" id="SM00487">
    <property type="entry name" value="DEXDc"/>
    <property type="match status" value="1"/>
</dbReference>
<dbReference type="Pfam" id="PF00145">
    <property type="entry name" value="DNA_methylase"/>
    <property type="match status" value="1"/>
</dbReference>
<dbReference type="InterPro" id="IPR029063">
    <property type="entry name" value="SAM-dependent_MTases_sf"/>
</dbReference>
<protein>
    <recommendedName>
        <fullName evidence="11">Helicase C-terminal domain-containing protein</fullName>
    </recommendedName>
</protein>
<dbReference type="EMBL" id="MU001745">
    <property type="protein sequence ID" value="KAF2800584.1"/>
    <property type="molecule type" value="Genomic_DNA"/>
</dbReference>
<dbReference type="GO" id="GO:0008168">
    <property type="term" value="F:methyltransferase activity"/>
    <property type="evidence" value="ECO:0007669"/>
    <property type="project" value="UniProtKB-KW"/>
</dbReference>
<evidence type="ECO:0000313" key="12">
    <source>
        <dbReference type="EMBL" id="KAF2800584.1"/>
    </source>
</evidence>
<dbReference type="PROSITE" id="PS00518">
    <property type="entry name" value="ZF_RING_1"/>
    <property type="match status" value="1"/>
</dbReference>
<keyword evidence="8" id="KW-0067">ATP-binding</keyword>
<dbReference type="SUPFAM" id="SSF52540">
    <property type="entry name" value="P-loop containing nucleoside triphosphate hydrolases"/>
    <property type="match status" value="2"/>
</dbReference>
<evidence type="ECO:0000313" key="13">
    <source>
        <dbReference type="Proteomes" id="UP000799757"/>
    </source>
</evidence>
<dbReference type="GO" id="GO:0005634">
    <property type="term" value="C:nucleus"/>
    <property type="evidence" value="ECO:0007669"/>
    <property type="project" value="TreeGrafter"/>
</dbReference>
<dbReference type="PANTHER" id="PTHR45626:SF26">
    <property type="entry name" value="FAMILY HELICASE, PUTATIVE (AFU_ORTHOLOGUE AFUA_2G09120)-RELATED"/>
    <property type="match status" value="1"/>
</dbReference>
<feature type="region of interest" description="Disordered" evidence="10">
    <location>
        <begin position="1520"/>
        <end position="1539"/>
    </location>
</feature>
<keyword evidence="9" id="KW-0949">S-adenosyl-L-methionine</keyword>
<dbReference type="PROSITE" id="PS51194">
    <property type="entry name" value="HELICASE_CTER"/>
    <property type="match status" value="1"/>
</dbReference>
<dbReference type="PANTHER" id="PTHR45626">
    <property type="entry name" value="TRANSCRIPTION TERMINATION FACTOR 2-RELATED"/>
    <property type="match status" value="1"/>
</dbReference>
<evidence type="ECO:0000256" key="2">
    <source>
        <dbReference type="ARBA" id="ARBA00022679"/>
    </source>
</evidence>
<dbReference type="GO" id="GO:0006281">
    <property type="term" value="P:DNA repair"/>
    <property type="evidence" value="ECO:0007669"/>
    <property type="project" value="TreeGrafter"/>
</dbReference>
<organism evidence="12 13">
    <name type="scientific">Melanomma pulvis-pyrius CBS 109.77</name>
    <dbReference type="NCBI Taxonomy" id="1314802"/>
    <lineage>
        <taxon>Eukaryota</taxon>
        <taxon>Fungi</taxon>
        <taxon>Dikarya</taxon>
        <taxon>Ascomycota</taxon>
        <taxon>Pezizomycotina</taxon>
        <taxon>Dothideomycetes</taxon>
        <taxon>Pleosporomycetidae</taxon>
        <taxon>Pleosporales</taxon>
        <taxon>Melanommataceae</taxon>
        <taxon>Melanomma</taxon>
    </lineage>
</organism>
<dbReference type="InterPro" id="IPR014001">
    <property type="entry name" value="Helicase_ATP-bd"/>
</dbReference>
<dbReference type="InterPro" id="IPR050628">
    <property type="entry name" value="SNF2_RAD54_helicase_TF"/>
</dbReference>
<dbReference type="Gene3D" id="3.40.50.300">
    <property type="entry name" value="P-loop containing nucleotide triphosphate hydrolases"/>
    <property type="match status" value="1"/>
</dbReference>
<dbReference type="InterPro" id="IPR027417">
    <property type="entry name" value="P-loop_NTPase"/>
</dbReference>
<comment type="similarity">
    <text evidence="9">Belongs to the class I-like SAM-binding methyltransferase superfamily. C5-methyltransferase family.</text>
</comment>
<dbReference type="GO" id="GO:0005524">
    <property type="term" value="F:ATP binding"/>
    <property type="evidence" value="ECO:0007669"/>
    <property type="project" value="UniProtKB-KW"/>
</dbReference>
<sequence length="1996" mass="224574">MSFADENDLDEADIVISPGAKLGKRTKPAKPATKQSDDKFIDLNLPPISNIGDLFVVLVDKALELGLENVLTNTMKAAFPLNVATIFSGTEAPLIALQQISNALEKRGMPPIQVNHLFSTEIDPVKQGYIERNFHPKLLFRDARDFIPRDSKTHKITATTAYGAVVEIPRVIDILIAGFVCKDLSSLNTNKKTLKDGGESSDTWKALYSFVKEFRPSVVLVENVKSNKTTWIEVTQLWEDIGYECSWHICDSKNYGLPQTRQRMYMVAINKELYGKGVKKAADDWQTTMMALARQCSSPFEAWLPEDLSRQHDYANLISETDWVLCKLRYERMRLVDRLGMKHPVSQYNENGSVCPPDFANRKFYLSQSSRVYDCIDVAQLLGALAGRDSLYKMAVWDVSQNADRFKTRLGILPAITPNGCDFVSNQQTALTGSQLLVLQGMPFDKLLLANETPKELQDLAGNAMSTPVIGASLLSALIHCSKAFHKKAGKGVSSCHTSLVQRAKLVTPKLMKHETLKSSGFIKLDMKKLVQDAKSSTQLCACEDLKDISKSPVQVCKECGHTACSDCSGNPLHVYDETIPRNTRCPPTDFIQNWRPQFPARLTFNNFPSLLEEQIVTGRDRTPDEHWRKFAQRVAEANLNSEHFSISKFVRLDNLWKVIYVSAKATLELHIEKEVEWRLFVRCPMALPGNNPIRKSLEQPVARGFVEDSLLEPKWELFLPEIQTYPLLISASSSEKTSSWRNRLGLPDFRNETVPNHLDVKSSKGQTAEHGLVGQYTLLPDCGTAMCSLYKKSSEPPTYLFLDCDPIGHGDLDSFVFSHDVRRVPYGSSRVSLARLDCSWRPWAIESNSESRVNATIPGSWVASDIHLNADVPDIHISLPPAGSIVSESSRGDCSQMVTMLNVQLQELLDTHEFSAYSWALEKAKLLPSFPQWQEFHETTCTTRNCECAPPFPRILWSVNEKFEASAHEDRKPAAQFERAVKTRPNVFVINASANSKGTEINVAANVSVLQHCARSRILGRFNSCSEMWRLVTDHVEPAFKKFPKLHLRSNSTDTPHRGPRRMKLELTETQKKSLTWMEKQEFGIPLTVEEIEEEIHAELGWRLEVRASTTITLRGGVLADLPSFGKTVTTIALIQNEIEKKDSSAILEENVKLSSGLPDLIDVAATLIVCPDHIAKQWAEEFERFLDEDQYEQYKVLLIMKHGDLERLTIKDMQHARLVIVSWKVLAHASYISDLAQFAALPEPAATKGRAYDAWLDYAVEVVPARLKELRDTGVAEFKKNTVDTLEMRLQEADFQAVVPIKIGHGSAYQTYDPANPTSYGKRTAKPIPRAKYNQKARTQPTASADWTLFPTPLLQLFRFNRVVVDEYHYLYAELDHYPTYAAVKKINAHKRWVLSGTPALNNFSDVNQIATLLGVKIGRDVWDSSNSTPLEKRLASDQTAVEKFMSRTQIMSYQWHEARHMKAQSFLDSFVRQNAPSLEHIDCTEVLRAVELGIAHKIVYLELSQHLTSLRMQIKKQKAAKKSKTKSKSASHRDTRFEMSLRNSETAEEALITSALEFIIEAGDSGLAALTEIRREQIEETKVEIFKLMKQANGVQAFLSTKSKTGEGIYSVLKELLNAKRGLGDGDSALAVSKLLREAKGRQTVSTVRTEAEATAHLKILSEEIFSASQELTTRMRSYRFIESIQRYLSTLSDGQANPEEIICSSPTCPKSTSPMVLIDNCGHMVCKVCLSKRGDKESCVHKGCDVPVQANNLITISDIGLRMNDMNEKSFGKKLDDVCKLINDIPDEDQCIVFVPNEAAVTTLEDVFVHHRISHHHKSALLAETIHDFQNNKNSKKMKKVLILTLGGVEASGVNLTNANHIIFLSPHLAESQYEYDSQMAQAVARSRRFGQEKKVFIYHFAALRTIDVDILEKRHRRVDGIQEMGSPIQLPGDILSQRFKTKLVRNARGHMALVPIAWLADDAKRAAMDVQENMSFTSLISFSDRYEYDDE</sequence>
<dbReference type="GO" id="GO:0016787">
    <property type="term" value="F:hydrolase activity"/>
    <property type="evidence" value="ECO:0007669"/>
    <property type="project" value="UniProtKB-KW"/>
</dbReference>
<evidence type="ECO:0000256" key="6">
    <source>
        <dbReference type="ARBA" id="ARBA00022801"/>
    </source>
</evidence>
<keyword evidence="13" id="KW-1185">Reference proteome</keyword>
<keyword evidence="3" id="KW-0479">Metal-binding</keyword>
<evidence type="ECO:0000256" key="5">
    <source>
        <dbReference type="ARBA" id="ARBA00022771"/>
    </source>
</evidence>
<gene>
    <name evidence="12" type="ORF">K505DRAFT_228338</name>
</gene>
<dbReference type="Pfam" id="PF00176">
    <property type="entry name" value="SNF2-rel_dom"/>
    <property type="match status" value="2"/>
</dbReference>
<dbReference type="GO" id="GO:0008270">
    <property type="term" value="F:zinc ion binding"/>
    <property type="evidence" value="ECO:0007669"/>
    <property type="project" value="UniProtKB-KW"/>
</dbReference>
<dbReference type="Gene3D" id="3.40.50.10810">
    <property type="entry name" value="Tandem AAA-ATPase domain"/>
    <property type="match status" value="2"/>
</dbReference>
<accession>A0A6A6XXW4</accession>
<dbReference type="PROSITE" id="PS51679">
    <property type="entry name" value="SAM_MT_C5"/>
    <property type="match status" value="1"/>
</dbReference>
<dbReference type="SUPFAM" id="SSF53335">
    <property type="entry name" value="S-adenosyl-L-methionine-dependent methyltransferases"/>
    <property type="match status" value="1"/>
</dbReference>
<evidence type="ECO:0000256" key="9">
    <source>
        <dbReference type="PROSITE-ProRule" id="PRU01016"/>
    </source>
</evidence>
<keyword evidence="4" id="KW-0547">Nucleotide-binding</keyword>
<dbReference type="Gene3D" id="3.40.50.150">
    <property type="entry name" value="Vaccinia Virus protein VP39"/>
    <property type="match status" value="1"/>
</dbReference>
<keyword evidence="6" id="KW-0378">Hydrolase</keyword>
<keyword evidence="1 9" id="KW-0489">Methyltransferase</keyword>
<keyword evidence="5" id="KW-0863">Zinc-finger</keyword>